<proteinExistence type="inferred from homology"/>
<dbReference type="OrthoDB" id="9793166at2"/>
<keyword evidence="4 7" id="KW-1133">Transmembrane helix</keyword>
<dbReference type="Pfam" id="PF12704">
    <property type="entry name" value="MacB_PCD"/>
    <property type="match status" value="1"/>
</dbReference>
<reference evidence="11" key="1">
    <citation type="submission" date="2014-07" db="EMBL/GenBank/DDBJ databases">
        <authorList>
            <person name="Wibberg D."/>
        </authorList>
    </citation>
    <scope>NUCLEOTIDE SEQUENCE [LARGE SCALE GENOMIC DNA]</scope>
    <source>
        <strain evidence="11">DG5</strain>
    </source>
</reference>
<feature type="transmembrane region" description="Helical" evidence="7">
    <location>
        <begin position="728"/>
        <end position="752"/>
    </location>
</feature>
<comment type="subcellular location">
    <subcellularLocation>
        <location evidence="1">Cell membrane</location>
        <topology evidence="1">Multi-pass membrane protein</topology>
    </subcellularLocation>
</comment>
<dbReference type="PANTHER" id="PTHR30572">
    <property type="entry name" value="MEMBRANE COMPONENT OF TRANSPORTER-RELATED"/>
    <property type="match status" value="1"/>
</dbReference>
<dbReference type="Pfam" id="PF02687">
    <property type="entry name" value="FtsX"/>
    <property type="match status" value="2"/>
</dbReference>
<keyword evidence="2" id="KW-1003">Cell membrane</keyword>
<dbReference type="InterPro" id="IPR025857">
    <property type="entry name" value="MacB_PCD"/>
</dbReference>
<evidence type="ECO:0000313" key="11">
    <source>
        <dbReference type="Proteomes" id="UP000032431"/>
    </source>
</evidence>
<evidence type="ECO:0000256" key="2">
    <source>
        <dbReference type="ARBA" id="ARBA00022475"/>
    </source>
</evidence>
<dbReference type="InterPro" id="IPR003838">
    <property type="entry name" value="ABC3_permease_C"/>
</dbReference>
<evidence type="ECO:0000256" key="5">
    <source>
        <dbReference type="ARBA" id="ARBA00023136"/>
    </source>
</evidence>
<dbReference type="KEGG" id="ccel:CCDG5_0666"/>
<evidence type="ECO:0000256" key="1">
    <source>
        <dbReference type="ARBA" id="ARBA00004651"/>
    </source>
</evidence>
<feature type="domain" description="MacB-like periplasmic core" evidence="9">
    <location>
        <begin position="19"/>
        <end position="214"/>
    </location>
</feature>
<evidence type="ECO:0000259" key="9">
    <source>
        <dbReference type="Pfam" id="PF12704"/>
    </source>
</evidence>
<dbReference type="PANTHER" id="PTHR30572:SF4">
    <property type="entry name" value="ABC TRANSPORTER PERMEASE YTRF"/>
    <property type="match status" value="1"/>
</dbReference>
<feature type="domain" description="ABC3 transporter permease C-terminal" evidence="8">
    <location>
        <begin position="686"/>
        <end position="803"/>
    </location>
</feature>
<evidence type="ECO:0000256" key="4">
    <source>
        <dbReference type="ARBA" id="ARBA00022989"/>
    </source>
</evidence>
<evidence type="ECO:0000259" key="8">
    <source>
        <dbReference type="Pfam" id="PF02687"/>
    </source>
</evidence>
<feature type="transmembrane region" description="Helical" evidence="7">
    <location>
        <begin position="343"/>
        <end position="366"/>
    </location>
</feature>
<evidence type="ECO:0000256" key="3">
    <source>
        <dbReference type="ARBA" id="ARBA00022692"/>
    </source>
</evidence>
<protein>
    <recommendedName>
        <fullName evidence="12">ABC transporter permease</fullName>
    </recommendedName>
</protein>
<evidence type="ECO:0008006" key="12">
    <source>
        <dbReference type="Google" id="ProtNLM"/>
    </source>
</evidence>
<comment type="similarity">
    <text evidence="6">Belongs to the ABC-4 integral membrane protein family.</text>
</comment>
<dbReference type="STRING" id="29343.CCDG5_0666"/>
<feature type="transmembrane region" description="Helical" evidence="7">
    <location>
        <begin position="246"/>
        <end position="269"/>
    </location>
</feature>
<feature type="domain" description="ABC3 transporter permease C-terminal" evidence="8">
    <location>
        <begin position="252"/>
        <end position="376"/>
    </location>
</feature>
<gene>
    <name evidence="10" type="ORF">CCDG5_0666</name>
</gene>
<dbReference type="PATRIC" id="fig|29343.3.peg.698"/>
<dbReference type="Proteomes" id="UP000032431">
    <property type="component" value="Chromosome I"/>
</dbReference>
<dbReference type="HOGENOM" id="CLU_010964_2_1_9"/>
<accession>A0A078KRL6</accession>
<evidence type="ECO:0000313" key="10">
    <source>
        <dbReference type="EMBL" id="CDZ23795.1"/>
    </source>
</evidence>
<dbReference type="EMBL" id="LM995447">
    <property type="protein sequence ID" value="CDZ23795.1"/>
    <property type="molecule type" value="Genomic_DNA"/>
</dbReference>
<feature type="transmembrane region" description="Helical" evidence="7">
    <location>
        <begin position="681"/>
        <end position="707"/>
    </location>
</feature>
<dbReference type="InterPro" id="IPR050250">
    <property type="entry name" value="Macrolide_Exporter_MacB"/>
</dbReference>
<evidence type="ECO:0000256" key="7">
    <source>
        <dbReference type="SAM" id="Phobius"/>
    </source>
</evidence>
<dbReference type="AlphaFoldDB" id="A0A078KRL6"/>
<keyword evidence="3 7" id="KW-0812">Transmembrane</keyword>
<keyword evidence="5 7" id="KW-0472">Membrane</keyword>
<evidence type="ECO:0000256" key="6">
    <source>
        <dbReference type="ARBA" id="ARBA00038076"/>
    </source>
</evidence>
<dbReference type="GO" id="GO:0022857">
    <property type="term" value="F:transmembrane transporter activity"/>
    <property type="evidence" value="ECO:0007669"/>
    <property type="project" value="TreeGrafter"/>
</dbReference>
<feature type="transmembrane region" description="Helical" evidence="7">
    <location>
        <begin position="301"/>
        <end position="331"/>
    </location>
</feature>
<feature type="transmembrane region" description="Helical" evidence="7">
    <location>
        <begin position="420"/>
        <end position="440"/>
    </location>
</feature>
<sequence length="810" mass="88427">MMDERGIALRYLKAQKKRSILLAFGVTLAIALICAVFSMLNAMQMYTVIEASENGIWHIVVKKTSSEQAGQLAKRIDVAASGRSLEAGTAIINEDLSMGLTGCDADGANQLNLHIKNGKLPQSDNEIALEEWAARKINSKLAVGDTITVTLMDKTSKTYRISGILKDHNKNKSSNYIAGTITLNEAKRIMKTDKSDTLLQVKSGVDIEDFVNSLVKDQKISKDSILQHTTLLAAEGRSKNDSAKQIYIIGGFLALLVVFAAIIMIYNVFNISVAQRVRQFGMLRALGATPKQIRTLVKSEAVFVSLFGVLPGILCGIIATNVLLLFLRTIMPEYFSFYSGSIYISWISLVIGAVVGILATFISSLLPARKAGKISPIEAMTSVVRSGNIKKKTAWGILTKILPIEAAVSQRRLMFRKRSFIVTALSLSFGILLILSFSPLTELFKMGTSHNYDLGDMYIITADGSGIPDGLIDSIGKIDGVDRIYPKRMASVDATFEYKLLGDDYKDSIKDGSPFSLKADSNGFVKPPSKSTLIGISDSDLNNLKSKLVFGRIDPNQLNNENGVILILNMSTSACNSDLRPGQFIKVGPRKLKICGIVKPDALMYAANDKVFLGMYTTEKVFNSINSNKPSLVTLNLKRDADSDIVFSKLKELTKGNKNLKVYNQAEGQDVSKRIVLVVDVFVYGFITIIALIGILNIINTMSTSIITRTREIGLLRASGMTMGQVTAMVACESALYGILALIIGLAAGIPLHRQFFILLIKRNCGIPWGMPWYLVIISSIITVTAVMISIISPLSHIKKIEITQAVTVD</sequence>
<dbReference type="GO" id="GO:0005886">
    <property type="term" value="C:plasma membrane"/>
    <property type="evidence" value="ECO:0007669"/>
    <property type="project" value="UniProtKB-SubCell"/>
</dbReference>
<organism evidence="10 11">
    <name type="scientific">[Clostridium] cellulosi</name>
    <dbReference type="NCBI Taxonomy" id="29343"/>
    <lineage>
        <taxon>Bacteria</taxon>
        <taxon>Bacillati</taxon>
        <taxon>Bacillota</taxon>
        <taxon>Clostridia</taxon>
        <taxon>Eubacteriales</taxon>
        <taxon>Oscillospiraceae</taxon>
        <taxon>Oscillospiraceae incertae sedis</taxon>
    </lineage>
</organism>
<feature type="transmembrane region" description="Helical" evidence="7">
    <location>
        <begin position="772"/>
        <end position="792"/>
    </location>
</feature>
<feature type="transmembrane region" description="Helical" evidence="7">
    <location>
        <begin position="20"/>
        <end position="40"/>
    </location>
</feature>
<name>A0A078KRL6_9FIRM</name>
<keyword evidence="11" id="KW-1185">Reference proteome</keyword>